<keyword evidence="5" id="KW-1185">Reference proteome</keyword>
<evidence type="ECO:0000259" key="2">
    <source>
        <dbReference type="Pfam" id="PF25222"/>
    </source>
</evidence>
<dbReference type="RefSeq" id="WP_187025474.1">
    <property type="nucleotide sequence ID" value="NZ_JACRUP010000002.1"/>
</dbReference>
<dbReference type="Pfam" id="PF13387">
    <property type="entry name" value="Lnb_N"/>
    <property type="match status" value="1"/>
</dbReference>
<accession>A0A9X0R7G0</accession>
<dbReference type="InterPro" id="IPR057162">
    <property type="entry name" value="DUF7840"/>
</dbReference>
<protein>
    <submittedName>
        <fullName evidence="4">DUF4105 domain-containing protein</fullName>
    </submittedName>
</protein>
<sequence>MLFFFVSSITRVAAHNIDSIQFKAAANTSLWSALLHFESGYFSSERSAIHDPDYFYSPQGMYNREAELMATLQAFTDDPQQQCRFPARARYLQRYFSDITPQPCPEFDDFATVVNAQSLSLMYASGYLGNPASMYGHVFLKFNNPRQHALLDNTFNYGARFPANENPFVYIAKGIFGGYDGYFANQEYHHQTLTYNQTELRDLWEYQLNIPQQDVELILAHLWELEHVPMTYYFFKQNCAYQLARLLEAILNVDLIAPGKIWVMPYDLIMMLDRQDNRSLIHEVYFHRSRQELLYSKYAQLSFDEQTELTNLLQLSAEDAQARLLNLPQHSAKRIIDTLYDYYAYLESRHNQLTDKQSSMRTVALDTRLQLPAGKSDFIEVTKTPPHYAQDTSLLQISQRYDRQRGASITGRFRANYYDLLSVNSGRIPFSELSTFDLKATHYFNNDRTRLEELTLLRIINLNAAKTGLPEDTGYAWKVATGYQTFRLDPGLESAFYSEGFLGKSLAFNQDTAVYAALSGLLTSKNSLGGYVAVGPEVGGVMQVSPFYAVSFALQHQQFINDWSSQRTTVQLEQRFFNHKRFDMRSLIRYDQQVEYSVTISFYY</sequence>
<dbReference type="InterPro" id="IPR057165">
    <property type="entry name" value="DUF7843"/>
</dbReference>
<feature type="domain" description="DUF7843" evidence="3">
    <location>
        <begin position="26"/>
        <end position="94"/>
    </location>
</feature>
<evidence type="ECO:0000313" key="5">
    <source>
        <dbReference type="Proteomes" id="UP000615796"/>
    </source>
</evidence>
<dbReference type="InterPro" id="IPR025178">
    <property type="entry name" value="Lnb_N"/>
</dbReference>
<name>A0A9X0R7G0_VIBME</name>
<dbReference type="AlphaFoldDB" id="A0A9X0R7G0"/>
<feature type="domain" description="DUF7840" evidence="2">
    <location>
        <begin position="384"/>
        <end position="595"/>
    </location>
</feature>
<dbReference type="Pfam" id="PF25225">
    <property type="entry name" value="DUF7843"/>
    <property type="match status" value="1"/>
</dbReference>
<comment type="caution">
    <text evidence="4">The sequence shown here is derived from an EMBL/GenBank/DDBJ whole genome shotgun (WGS) entry which is preliminary data.</text>
</comment>
<evidence type="ECO:0000313" key="4">
    <source>
        <dbReference type="EMBL" id="MBC5850328.1"/>
    </source>
</evidence>
<reference evidence="4" key="1">
    <citation type="submission" date="2020-08" db="EMBL/GenBank/DDBJ databases">
        <title>Genome Sequencing and Pan-Genome Analysis of Migratory bird Vibrio Strains, Inner Mongolia.</title>
        <authorList>
            <person name="Zheng L."/>
        </authorList>
    </citation>
    <scope>NUCLEOTIDE SEQUENCE</scope>
    <source>
        <strain evidence="4">M13F</strain>
    </source>
</reference>
<evidence type="ECO:0000259" key="3">
    <source>
        <dbReference type="Pfam" id="PF25225"/>
    </source>
</evidence>
<proteinExistence type="predicted"/>
<dbReference type="Proteomes" id="UP000615796">
    <property type="component" value="Unassembled WGS sequence"/>
</dbReference>
<dbReference type="EMBL" id="JACRUP010000002">
    <property type="protein sequence ID" value="MBC5850328.1"/>
    <property type="molecule type" value="Genomic_DNA"/>
</dbReference>
<gene>
    <name evidence="4" type="ORF">H8Q88_05060</name>
</gene>
<organism evidence="4 5">
    <name type="scientific">Vibrio metschnikovii</name>
    <dbReference type="NCBI Taxonomy" id="28172"/>
    <lineage>
        <taxon>Bacteria</taxon>
        <taxon>Pseudomonadati</taxon>
        <taxon>Pseudomonadota</taxon>
        <taxon>Gammaproteobacteria</taxon>
        <taxon>Vibrionales</taxon>
        <taxon>Vibrionaceae</taxon>
        <taxon>Vibrio</taxon>
    </lineage>
</organism>
<dbReference type="Pfam" id="PF25222">
    <property type="entry name" value="DUF7840"/>
    <property type="match status" value="1"/>
</dbReference>
<feature type="domain" description="Lnb N-terminal periplasmic" evidence="1">
    <location>
        <begin position="107"/>
        <end position="255"/>
    </location>
</feature>
<evidence type="ECO:0000259" key="1">
    <source>
        <dbReference type="Pfam" id="PF13387"/>
    </source>
</evidence>